<accession>A0A934RUM6</accession>
<dbReference type="RefSeq" id="WP_200392750.1">
    <property type="nucleotide sequence ID" value="NZ_JAENIO010000048.1"/>
</dbReference>
<organism evidence="2 3">
    <name type="scientific">Roseibacillus ishigakijimensis</name>
    <dbReference type="NCBI Taxonomy" id="454146"/>
    <lineage>
        <taxon>Bacteria</taxon>
        <taxon>Pseudomonadati</taxon>
        <taxon>Verrucomicrobiota</taxon>
        <taxon>Verrucomicrobiia</taxon>
        <taxon>Verrucomicrobiales</taxon>
        <taxon>Verrucomicrobiaceae</taxon>
        <taxon>Roseibacillus</taxon>
    </lineage>
</organism>
<dbReference type="AlphaFoldDB" id="A0A934RUM6"/>
<dbReference type="Gene3D" id="2.60.120.200">
    <property type="match status" value="1"/>
</dbReference>
<evidence type="ECO:0008006" key="4">
    <source>
        <dbReference type="Google" id="ProtNLM"/>
    </source>
</evidence>
<evidence type="ECO:0000313" key="2">
    <source>
        <dbReference type="EMBL" id="MBK1835314.1"/>
    </source>
</evidence>
<dbReference type="Pfam" id="PF13385">
    <property type="entry name" value="Laminin_G_3"/>
    <property type="match status" value="1"/>
</dbReference>
<dbReference type="InterPro" id="IPR013320">
    <property type="entry name" value="ConA-like_dom_sf"/>
</dbReference>
<dbReference type="Proteomes" id="UP000604083">
    <property type="component" value="Unassembled WGS sequence"/>
</dbReference>
<comment type="caution">
    <text evidence="2">The sequence shown here is derived from an EMBL/GenBank/DDBJ whole genome shotgun (WGS) entry which is preliminary data.</text>
</comment>
<dbReference type="EMBL" id="JAENIO010000048">
    <property type="protein sequence ID" value="MBK1835314.1"/>
    <property type="molecule type" value="Genomic_DNA"/>
</dbReference>
<gene>
    <name evidence="2" type="ORF">JIN78_14690</name>
</gene>
<sequence length="303" mass="31389">MMKKPLSGPTLLSTALLAASSALSPAALNHLEMMQASNGNLAFQYAFEGSDDGTRLADGSANGYTLQRVAGGSGGSTDDIQFVSGFDGSSQAYRPAADSSDRAIGAGLNTESTEVSIGQIITVEAVIQLDAFNLSAPAYVVSARSSGGRGYFFRQNGDGSDDGRLFTTLGDTFGDELNAYAPYSAGDWYYVALVADVTSGTSQVNLFGANLTAGETDVTLLASDSSLFTGDWSGTSQIGVGNFTNGTQEYLAGAIDNLALTNEALSESEINDRLDALLLPIPEPSSALLAAGALLCLLPRRQR</sequence>
<dbReference type="SUPFAM" id="SSF49899">
    <property type="entry name" value="Concanavalin A-like lectins/glucanases"/>
    <property type="match status" value="1"/>
</dbReference>
<proteinExistence type="predicted"/>
<protein>
    <recommendedName>
        <fullName evidence="4">PEP-CTERM protein-sorting domain-containing protein</fullName>
    </recommendedName>
</protein>
<keyword evidence="3" id="KW-1185">Reference proteome</keyword>
<keyword evidence="1" id="KW-0732">Signal</keyword>
<evidence type="ECO:0000313" key="3">
    <source>
        <dbReference type="Proteomes" id="UP000604083"/>
    </source>
</evidence>
<name>A0A934RUM6_9BACT</name>
<feature type="signal peptide" evidence="1">
    <location>
        <begin position="1"/>
        <end position="26"/>
    </location>
</feature>
<evidence type="ECO:0000256" key="1">
    <source>
        <dbReference type="SAM" id="SignalP"/>
    </source>
</evidence>
<reference evidence="2" key="1">
    <citation type="submission" date="2021-01" db="EMBL/GenBank/DDBJ databases">
        <title>Modified the classification status of verrucomicrobia.</title>
        <authorList>
            <person name="Feng X."/>
        </authorList>
    </citation>
    <scope>NUCLEOTIDE SEQUENCE</scope>
    <source>
        <strain evidence="2">KCTC 12986</strain>
    </source>
</reference>
<feature type="chain" id="PRO_5037921408" description="PEP-CTERM protein-sorting domain-containing protein" evidence="1">
    <location>
        <begin position="27"/>
        <end position="303"/>
    </location>
</feature>